<sequence length="1082" mass="116571">MRRQILSAVIMFVAVIVAYNVYALMATPLLEPTIVRRETRATGAEFDAARNAVARYQQVLAHYFPADHWSLVGTPKVVETDTGSLMFVLEDFSSDATGAVTLTRCAAVVFPTPRVEGRTPPRDAVVIEAAGGARLQFSEPLDLGRGKIGKPVWGAFPGELVIRSDMHEPGPQDDLRVVTRDLQLNESMQLVSQHAVRFRLGQSQGAGRNLAIQLLRDAGPASVDQARPAGIEWLELREEVRINLRGELAGGPLAPKNFAPGNAAPNPQPLDRRVDRSGRFGESRVRLAAAQQPVAPQPVAPQQAPRDQPIMLESKGPLRIDFLRFFASLEREVRVTQVNPIGQSDQLTCEQLRLHFGDGDGKAHAISAIDEPEVAKKQQQAIGRLEPYLVEASGDPVRFDSPARRLEAWGREFRYVAPTRRLTLAGGRAAIRYGASEIQAPRIEYRHPLDGEPRAIGDLAIAGPGSLRAVPREDDPGRVIEARWGAGKNDKPPVRIERDPDGRPALVLDSQPEIAASSVGRIKAQQLRVAMFEVPADGADGPAIELGGQDGLALLVERIDALGAVDLRSPQLSGQTSRLTAWFRRATGAETAALARKQSQGGVGGGLASARADETKAPPQVYELSSHEMRLDVGMFGRRVEPMSLLCSGDVRFLESRVARTGEQPLLVTGQQLRVDDLHMGDVTIAVEGAGPKAAESKRFATVEARGVQLWGAALKVDQAANRVWIDGEGNARVRLKQELFAGSKPQQGSGPTNLALRWQGGLAFDGQQIVIRDDVLAETAGDWLRCDTLTATLSEAVRFGQSGGAPVDVAAIDCAGGVTLDHRTQDAQGQQSHESARLSTLRIDRTTGDISGQGPGWVRSVHLASSTAKILATPGAAPQAPQPTRHGLSYLRVNFQRGVSGNLDQRVLRFHERVRAVYGPVLAWEQELPIDSPQGVPPGVAALGCEQLIVAEDPAGRYATAAAGRGRPASNQSIGPLELRALGDVRLEGTSDDGARFNAEAYTASYAQLKDVFVLEGNGAMNATIWVRQNPADPPATSVARKITYERGTGRVRVEDLRDMEYTPTNQPPRTAAPRGAPGLR</sequence>
<dbReference type="AlphaFoldDB" id="A0A5C5ZQ78"/>
<evidence type="ECO:0000313" key="3">
    <source>
        <dbReference type="Proteomes" id="UP000315440"/>
    </source>
</evidence>
<feature type="region of interest" description="Disordered" evidence="1">
    <location>
        <begin position="595"/>
        <end position="614"/>
    </location>
</feature>
<dbReference type="Proteomes" id="UP000315440">
    <property type="component" value="Unassembled WGS sequence"/>
</dbReference>
<evidence type="ECO:0008006" key="4">
    <source>
        <dbReference type="Google" id="ProtNLM"/>
    </source>
</evidence>
<feature type="region of interest" description="Disordered" evidence="1">
    <location>
        <begin position="253"/>
        <end position="307"/>
    </location>
</feature>
<keyword evidence="3" id="KW-1185">Reference proteome</keyword>
<name>A0A5C5ZQ78_9BACT</name>
<organism evidence="2 3">
    <name type="scientific">Pseudobythopirellula maris</name>
    <dbReference type="NCBI Taxonomy" id="2527991"/>
    <lineage>
        <taxon>Bacteria</taxon>
        <taxon>Pseudomonadati</taxon>
        <taxon>Planctomycetota</taxon>
        <taxon>Planctomycetia</taxon>
        <taxon>Pirellulales</taxon>
        <taxon>Lacipirellulaceae</taxon>
        <taxon>Pseudobythopirellula</taxon>
    </lineage>
</organism>
<comment type="caution">
    <text evidence="2">The sequence shown here is derived from an EMBL/GenBank/DDBJ whole genome shotgun (WGS) entry which is preliminary data.</text>
</comment>
<feature type="region of interest" description="Disordered" evidence="1">
    <location>
        <begin position="1060"/>
        <end position="1082"/>
    </location>
</feature>
<protein>
    <recommendedName>
        <fullName evidence="4">OstA-like protein</fullName>
    </recommendedName>
</protein>
<dbReference type="EMBL" id="SJPQ01000001">
    <property type="protein sequence ID" value="TWT89672.1"/>
    <property type="molecule type" value="Genomic_DNA"/>
</dbReference>
<accession>A0A5C5ZQ78</accession>
<evidence type="ECO:0000313" key="2">
    <source>
        <dbReference type="EMBL" id="TWT89672.1"/>
    </source>
</evidence>
<feature type="compositionally biased region" description="Basic and acidic residues" evidence="1">
    <location>
        <begin position="270"/>
        <end position="285"/>
    </location>
</feature>
<feature type="compositionally biased region" description="Low complexity" evidence="1">
    <location>
        <begin position="1069"/>
        <end position="1082"/>
    </location>
</feature>
<evidence type="ECO:0000256" key="1">
    <source>
        <dbReference type="SAM" id="MobiDB-lite"/>
    </source>
</evidence>
<proteinExistence type="predicted"/>
<dbReference type="OrthoDB" id="208320at2"/>
<dbReference type="RefSeq" id="WP_146395518.1">
    <property type="nucleotide sequence ID" value="NZ_SJPQ01000001.1"/>
</dbReference>
<gene>
    <name evidence="2" type="ORF">Mal64_00510</name>
</gene>
<reference evidence="2 3" key="1">
    <citation type="submission" date="2019-02" db="EMBL/GenBank/DDBJ databases">
        <title>Deep-cultivation of Planctomycetes and their phenomic and genomic characterization uncovers novel biology.</title>
        <authorList>
            <person name="Wiegand S."/>
            <person name="Jogler M."/>
            <person name="Boedeker C."/>
            <person name="Pinto D."/>
            <person name="Vollmers J."/>
            <person name="Rivas-Marin E."/>
            <person name="Kohn T."/>
            <person name="Peeters S.H."/>
            <person name="Heuer A."/>
            <person name="Rast P."/>
            <person name="Oberbeckmann S."/>
            <person name="Bunk B."/>
            <person name="Jeske O."/>
            <person name="Meyerdierks A."/>
            <person name="Storesund J.E."/>
            <person name="Kallscheuer N."/>
            <person name="Luecker S."/>
            <person name="Lage O.M."/>
            <person name="Pohl T."/>
            <person name="Merkel B.J."/>
            <person name="Hornburger P."/>
            <person name="Mueller R.-W."/>
            <person name="Bruemmer F."/>
            <person name="Labrenz M."/>
            <person name="Spormann A.M."/>
            <person name="Op Den Camp H."/>
            <person name="Overmann J."/>
            <person name="Amann R."/>
            <person name="Jetten M.S.M."/>
            <person name="Mascher T."/>
            <person name="Medema M.H."/>
            <person name="Devos D.P."/>
            <person name="Kaster A.-K."/>
            <person name="Ovreas L."/>
            <person name="Rohde M."/>
            <person name="Galperin M.Y."/>
            <person name="Jogler C."/>
        </authorList>
    </citation>
    <scope>NUCLEOTIDE SEQUENCE [LARGE SCALE GENOMIC DNA]</scope>
    <source>
        <strain evidence="2 3">Mal64</strain>
    </source>
</reference>